<dbReference type="PANTHER" id="PTHR23502:SF132">
    <property type="entry name" value="POLYAMINE TRANSPORTER 2-RELATED"/>
    <property type="match status" value="1"/>
</dbReference>
<gene>
    <name evidence="9" type="ORF">U6N30_28080</name>
</gene>
<keyword evidence="5 7" id="KW-0472">Membrane</keyword>
<dbReference type="Gene3D" id="1.20.1720.10">
    <property type="entry name" value="Multidrug resistance protein D"/>
    <property type="match status" value="1"/>
</dbReference>
<name>A0ABZ1AYH8_9ACTN</name>
<dbReference type="InterPro" id="IPR036259">
    <property type="entry name" value="MFS_trans_sf"/>
</dbReference>
<evidence type="ECO:0000313" key="9">
    <source>
        <dbReference type="EMBL" id="WRL63524.1"/>
    </source>
</evidence>
<protein>
    <submittedName>
        <fullName evidence="9">MFS transporter</fullName>
    </submittedName>
</protein>
<evidence type="ECO:0000259" key="8">
    <source>
        <dbReference type="PROSITE" id="PS50850"/>
    </source>
</evidence>
<evidence type="ECO:0000256" key="2">
    <source>
        <dbReference type="ARBA" id="ARBA00022448"/>
    </source>
</evidence>
<feature type="transmembrane region" description="Helical" evidence="7">
    <location>
        <begin position="26"/>
        <end position="45"/>
    </location>
</feature>
<dbReference type="InterPro" id="IPR020846">
    <property type="entry name" value="MFS_dom"/>
</dbReference>
<dbReference type="Pfam" id="PF07690">
    <property type="entry name" value="MFS_1"/>
    <property type="match status" value="1"/>
</dbReference>
<dbReference type="EMBL" id="CP141261">
    <property type="protein sequence ID" value="WRL63524.1"/>
    <property type="molecule type" value="Genomic_DNA"/>
</dbReference>
<evidence type="ECO:0000256" key="4">
    <source>
        <dbReference type="ARBA" id="ARBA00022989"/>
    </source>
</evidence>
<feature type="transmembrane region" description="Helical" evidence="7">
    <location>
        <begin position="97"/>
        <end position="123"/>
    </location>
</feature>
<sequence length="135" mass="13876">MTTLQHRPAAVSAPVRAPAPAAPRPGVARTALVLGGFVAIGPLTIDMYLPALPTITGELETTSAAVQLTLTGTLVGLAVGQLVLGPLSDRYGRRRPLLAGTALHVLASLLVIVAPNLAVLGALRVLQGWGRRPAR</sequence>
<evidence type="ECO:0000256" key="6">
    <source>
        <dbReference type="SAM" id="MobiDB-lite"/>
    </source>
</evidence>
<evidence type="ECO:0000313" key="10">
    <source>
        <dbReference type="Proteomes" id="UP001324287"/>
    </source>
</evidence>
<keyword evidence="4 7" id="KW-1133">Transmembrane helix</keyword>
<dbReference type="PROSITE" id="PS50850">
    <property type="entry name" value="MFS"/>
    <property type="match status" value="1"/>
</dbReference>
<reference evidence="9 10" key="1">
    <citation type="submission" date="2023-12" db="EMBL/GenBank/DDBJ databases">
        <title>Blastococcus brunescens sp. nov., an actonobacterium isolated from sandstone collected in sahara desert.</title>
        <authorList>
            <person name="Gtari M."/>
            <person name="Ghodhbane F."/>
        </authorList>
    </citation>
    <scope>NUCLEOTIDE SEQUENCE [LARGE SCALE GENOMIC DNA]</scope>
    <source>
        <strain evidence="9 10">BMG 8361</strain>
    </source>
</reference>
<feature type="region of interest" description="Disordered" evidence="6">
    <location>
        <begin position="1"/>
        <end position="23"/>
    </location>
</feature>
<accession>A0ABZ1AYH8</accession>
<organism evidence="9 10">
    <name type="scientific">Blastococcus brunescens</name>
    <dbReference type="NCBI Taxonomy" id="1564165"/>
    <lineage>
        <taxon>Bacteria</taxon>
        <taxon>Bacillati</taxon>
        <taxon>Actinomycetota</taxon>
        <taxon>Actinomycetes</taxon>
        <taxon>Geodermatophilales</taxon>
        <taxon>Geodermatophilaceae</taxon>
        <taxon>Blastococcus</taxon>
    </lineage>
</organism>
<dbReference type="Proteomes" id="UP001324287">
    <property type="component" value="Chromosome"/>
</dbReference>
<comment type="subcellular location">
    <subcellularLocation>
        <location evidence="1">Cell membrane</location>
        <topology evidence="1">Multi-pass membrane protein</topology>
    </subcellularLocation>
</comment>
<dbReference type="InterPro" id="IPR011701">
    <property type="entry name" value="MFS"/>
</dbReference>
<keyword evidence="10" id="KW-1185">Reference proteome</keyword>
<dbReference type="PANTHER" id="PTHR23502">
    <property type="entry name" value="MAJOR FACILITATOR SUPERFAMILY"/>
    <property type="match status" value="1"/>
</dbReference>
<feature type="transmembrane region" description="Helical" evidence="7">
    <location>
        <begin position="65"/>
        <end position="85"/>
    </location>
</feature>
<dbReference type="SUPFAM" id="SSF103473">
    <property type="entry name" value="MFS general substrate transporter"/>
    <property type="match status" value="1"/>
</dbReference>
<evidence type="ECO:0000256" key="7">
    <source>
        <dbReference type="SAM" id="Phobius"/>
    </source>
</evidence>
<evidence type="ECO:0000256" key="5">
    <source>
        <dbReference type="ARBA" id="ARBA00023136"/>
    </source>
</evidence>
<dbReference type="RefSeq" id="WP_324274859.1">
    <property type="nucleotide sequence ID" value="NZ_CP141261.1"/>
</dbReference>
<proteinExistence type="predicted"/>
<dbReference type="PROSITE" id="PS00216">
    <property type="entry name" value="SUGAR_TRANSPORT_1"/>
    <property type="match status" value="1"/>
</dbReference>
<dbReference type="InterPro" id="IPR005829">
    <property type="entry name" value="Sugar_transporter_CS"/>
</dbReference>
<feature type="compositionally biased region" description="Low complexity" evidence="6">
    <location>
        <begin position="7"/>
        <end position="23"/>
    </location>
</feature>
<keyword evidence="3 7" id="KW-0812">Transmembrane</keyword>
<keyword evidence="2" id="KW-0813">Transport</keyword>
<evidence type="ECO:0000256" key="3">
    <source>
        <dbReference type="ARBA" id="ARBA00022692"/>
    </source>
</evidence>
<feature type="domain" description="Major facilitator superfamily (MFS) profile" evidence="8">
    <location>
        <begin position="28"/>
        <end position="135"/>
    </location>
</feature>
<evidence type="ECO:0000256" key="1">
    <source>
        <dbReference type="ARBA" id="ARBA00004651"/>
    </source>
</evidence>